<feature type="non-terminal residue" evidence="2">
    <location>
        <position position="32"/>
    </location>
</feature>
<dbReference type="AlphaFoldDB" id="A0A6J4VMB9"/>
<feature type="compositionally biased region" description="Polar residues" evidence="1">
    <location>
        <begin position="20"/>
        <end position="32"/>
    </location>
</feature>
<protein>
    <submittedName>
        <fullName evidence="2">Uncharacterized protein</fullName>
    </submittedName>
</protein>
<evidence type="ECO:0000313" key="2">
    <source>
        <dbReference type="EMBL" id="CAA9577647.1"/>
    </source>
</evidence>
<name>A0A6J4VMB9_9BACT</name>
<accession>A0A6J4VMB9</accession>
<feature type="non-terminal residue" evidence="2">
    <location>
        <position position="1"/>
    </location>
</feature>
<feature type="region of interest" description="Disordered" evidence="1">
    <location>
        <begin position="1"/>
        <end position="32"/>
    </location>
</feature>
<organism evidence="2">
    <name type="scientific">uncultured Thermomicrobiales bacterium</name>
    <dbReference type="NCBI Taxonomy" id="1645740"/>
    <lineage>
        <taxon>Bacteria</taxon>
        <taxon>Pseudomonadati</taxon>
        <taxon>Thermomicrobiota</taxon>
        <taxon>Thermomicrobia</taxon>
        <taxon>Thermomicrobiales</taxon>
        <taxon>environmental samples</taxon>
    </lineage>
</organism>
<sequence length="32" mass="3562">TAAATPRRSSPPWRTAWPVSRSSPPHCTGWRT</sequence>
<evidence type="ECO:0000256" key="1">
    <source>
        <dbReference type="SAM" id="MobiDB-lite"/>
    </source>
</evidence>
<proteinExistence type="predicted"/>
<reference evidence="2" key="1">
    <citation type="submission" date="2020-02" db="EMBL/GenBank/DDBJ databases">
        <authorList>
            <person name="Meier V. D."/>
        </authorList>
    </citation>
    <scope>NUCLEOTIDE SEQUENCE</scope>
    <source>
        <strain evidence="2">AVDCRST_MAG33</strain>
    </source>
</reference>
<dbReference type="EMBL" id="CADCWK010000408">
    <property type="protein sequence ID" value="CAA9577647.1"/>
    <property type="molecule type" value="Genomic_DNA"/>
</dbReference>
<gene>
    <name evidence="2" type="ORF">AVDCRST_MAG33-3244</name>
</gene>